<organism evidence="2 3">
    <name type="scientific">Mycena alexandri</name>
    <dbReference type="NCBI Taxonomy" id="1745969"/>
    <lineage>
        <taxon>Eukaryota</taxon>
        <taxon>Fungi</taxon>
        <taxon>Dikarya</taxon>
        <taxon>Basidiomycota</taxon>
        <taxon>Agaricomycotina</taxon>
        <taxon>Agaricomycetes</taxon>
        <taxon>Agaricomycetidae</taxon>
        <taxon>Agaricales</taxon>
        <taxon>Marasmiineae</taxon>
        <taxon>Mycenaceae</taxon>
        <taxon>Mycena</taxon>
    </lineage>
</organism>
<feature type="compositionally biased region" description="Polar residues" evidence="1">
    <location>
        <begin position="119"/>
        <end position="128"/>
    </location>
</feature>
<dbReference type="Proteomes" id="UP001218188">
    <property type="component" value="Unassembled WGS sequence"/>
</dbReference>
<evidence type="ECO:0000256" key="1">
    <source>
        <dbReference type="SAM" id="MobiDB-lite"/>
    </source>
</evidence>
<sequence length="136" mass="14265">MNPPPAQLVNVCPCYSNFGAGGPNRRVYAPATAISVLGAEKQKCVDTPDIEPSGSPESDFGAGCQNSVENESTQIPLILCPVVALSGSPELIPLYGGNSIYSDAAHTMPTERPPDRLSNEPTPGQNGPQIVPIYPF</sequence>
<feature type="region of interest" description="Disordered" evidence="1">
    <location>
        <begin position="104"/>
        <end position="128"/>
    </location>
</feature>
<reference evidence="2" key="1">
    <citation type="submission" date="2023-03" db="EMBL/GenBank/DDBJ databases">
        <title>Massive genome expansion in bonnet fungi (Mycena s.s.) driven by repeated elements and novel gene families across ecological guilds.</title>
        <authorList>
            <consortium name="Lawrence Berkeley National Laboratory"/>
            <person name="Harder C.B."/>
            <person name="Miyauchi S."/>
            <person name="Viragh M."/>
            <person name="Kuo A."/>
            <person name="Thoen E."/>
            <person name="Andreopoulos B."/>
            <person name="Lu D."/>
            <person name="Skrede I."/>
            <person name="Drula E."/>
            <person name="Henrissat B."/>
            <person name="Morin E."/>
            <person name="Kohler A."/>
            <person name="Barry K."/>
            <person name="LaButti K."/>
            <person name="Morin E."/>
            <person name="Salamov A."/>
            <person name="Lipzen A."/>
            <person name="Mereny Z."/>
            <person name="Hegedus B."/>
            <person name="Baldrian P."/>
            <person name="Stursova M."/>
            <person name="Weitz H."/>
            <person name="Taylor A."/>
            <person name="Grigoriev I.V."/>
            <person name="Nagy L.G."/>
            <person name="Martin F."/>
            <person name="Kauserud H."/>
        </authorList>
    </citation>
    <scope>NUCLEOTIDE SEQUENCE</scope>
    <source>
        <strain evidence="2">CBHHK200</strain>
    </source>
</reference>
<accession>A0AAD6SEH2</accession>
<feature type="region of interest" description="Disordered" evidence="1">
    <location>
        <begin position="45"/>
        <end position="66"/>
    </location>
</feature>
<protein>
    <submittedName>
        <fullName evidence="2">Uncharacterized protein</fullName>
    </submittedName>
</protein>
<evidence type="ECO:0000313" key="2">
    <source>
        <dbReference type="EMBL" id="KAJ7026040.1"/>
    </source>
</evidence>
<name>A0AAD6SEH2_9AGAR</name>
<dbReference type="EMBL" id="JARJCM010000145">
    <property type="protein sequence ID" value="KAJ7026040.1"/>
    <property type="molecule type" value="Genomic_DNA"/>
</dbReference>
<dbReference type="AlphaFoldDB" id="A0AAD6SEH2"/>
<comment type="caution">
    <text evidence="2">The sequence shown here is derived from an EMBL/GenBank/DDBJ whole genome shotgun (WGS) entry which is preliminary data.</text>
</comment>
<keyword evidence="3" id="KW-1185">Reference proteome</keyword>
<gene>
    <name evidence="2" type="ORF">C8F04DRAFT_1190953</name>
</gene>
<proteinExistence type="predicted"/>
<evidence type="ECO:0000313" key="3">
    <source>
        <dbReference type="Proteomes" id="UP001218188"/>
    </source>
</evidence>